<dbReference type="InterPro" id="IPR006860">
    <property type="entry name" value="FecR"/>
</dbReference>
<comment type="caution">
    <text evidence="4">The sequence shown here is derived from an EMBL/GenBank/DDBJ whole genome shotgun (WGS) entry which is preliminary data.</text>
</comment>
<dbReference type="EMBL" id="JAVDQA010000005">
    <property type="protein sequence ID" value="MDR6301308.1"/>
    <property type="molecule type" value="Genomic_DNA"/>
</dbReference>
<evidence type="ECO:0000259" key="2">
    <source>
        <dbReference type="Pfam" id="PF04773"/>
    </source>
</evidence>
<dbReference type="Pfam" id="PF16344">
    <property type="entry name" value="FecR_C"/>
    <property type="match status" value="1"/>
</dbReference>
<dbReference type="InterPro" id="IPR012373">
    <property type="entry name" value="Ferrdict_sens_TM"/>
</dbReference>
<dbReference type="Gene3D" id="3.55.50.30">
    <property type="match status" value="1"/>
</dbReference>
<feature type="domain" description="Protein FecR C-terminal" evidence="3">
    <location>
        <begin position="229"/>
        <end position="295"/>
    </location>
</feature>
<keyword evidence="1" id="KW-0472">Membrane</keyword>
<proteinExistence type="predicted"/>
<reference evidence="4 5" key="1">
    <citation type="submission" date="2023-07" db="EMBL/GenBank/DDBJ databases">
        <title>Genomic Encyclopedia of Type Strains, Phase IV (KMG-IV): sequencing the most valuable type-strain genomes for metagenomic binning, comparative biology and taxonomic classification.</title>
        <authorList>
            <person name="Goeker M."/>
        </authorList>
    </citation>
    <scope>NUCLEOTIDE SEQUENCE [LARGE SCALE GENOMIC DNA]</scope>
    <source>
        <strain evidence="4 5">DSM 102814</strain>
    </source>
</reference>
<feature type="domain" description="FecR protein" evidence="2">
    <location>
        <begin position="97"/>
        <end position="188"/>
    </location>
</feature>
<gene>
    <name evidence="4" type="ORF">GGR31_001959</name>
</gene>
<evidence type="ECO:0000256" key="1">
    <source>
        <dbReference type="SAM" id="Phobius"/>
    </source>
</evidence>
<evidence type="ECO:0000313" key="5">
    <source>
        <dbReference type="Proteomes" id="UP001257659"/>
    </source>
</evidence>
<name>A0ABU1K6S5_9FLAO</name>
<sequence>MNKEKLIQKWLDNELNEAEFNQLQQLEEFQDYKKIAETAKQFKAPNFDKKESFAAIKSKLVQPKTKTSWTKHIARIAAIFVIGFATYFAITYNSATEIQTMAGVTEEITLPDESHIELNAASTLSYNKSNWEDKRLINLKGEAYFEVAKGKTFTVETSLGNISVLGTKFNIRQRGDFLEVTCYEGLVKVVTPFEELKLPVGESFQLIGKTSLKQSISSAKPSWLEGVSSFRSVPLQQVIEELEHQYNITITLKKLTFDTDELFTGSFVHNDLKTALKSITVPFNLTYEQNNTTVILSERE</sequence>
<dbReference type="Proteomes" id="UP001257659">
    <property type="component" value="Unassembled WGS sequence"/>
</dbReference>
<keyword evidence="5" id="KW-1185">Reference proteome</keyword>
<evidence type="ECO:0000259" key="3">
    <source>
        <dbReference type="Pfam" id="PF16344"/>
    </source>
</evidence>
<dbReference type="Pfam" id="PF04773">
    <property type="entry name" value="FecR"/>
    <property type="match status" value="1"/>
</dbReference>
<dbReference type="Gene3D" id="2.60.120.1440">
    <property type="match status" value="1"/>
</dbReference>
<keyword evidence="1" id="KW-0812">Transmembrane</keyword>
<dbReference type="PANTHER" id="PTHR30273">
    <property type="entry name" value="PERIPLASMIC SIGNAL SENSOR AND SIGMA FACTOR ACTIVATOR FECR-RELATED"/>
    <property type="match status" value="1"/>
</dbReference>
<keyword evidence="1" id="KW-1133">Transmembrane helix</keyword>
<dbReference type="RefSeq" id="WP_309728521.1">
    <property type="nucleotide sequence ID" value="NZ_JAVDQA010000005.1"/>
</dbReference>
<accession>A0ABU1K6S5</accession>
<protein>
    <submittedName>
        <fullName evidence="4">Ferric-dicitrate binding protein FerR (Iron transport regulator)</fullName>
    </submittedName>
</protein>
<organism evidence="4 5">
    <name type="scientific">Mesonia maritima</name>
    <dbReference type="NCBI Taxonomy" id="1793873"/>
    <lineage>
        <taxon>Bacteria</taxon>
        <taxon>Pseudomonadati</taxon>
        <taxon>Bacteroidota</taxon>
        <taxon>Flavobacteriia</taxon>
        <taxon>Flavobacteriales</taxon>
        <taxon>Flavobacteriaceae</taxon>
        <taxon>Mesonia</taxon>
    </lineage>
</organism>
<dbReference type="InterPro" id="IPR032508">
    <property type="entry name" value="FecR_C"/>
</dbReference>
<feature type="transmembrane region" description="Helical" evidence="1">
    <location>
        <begin position="73"/>
        <end position="92"/>
    </location>
</feature>
<dbReference type="PIRSF" id="PIRSF018266">
    <property type="entry name" value="FecR"/>
    <property type="match status" value="1"/>
</dbReference>
<evidence type="ECO:0000313" key="4">
    <source>
        <dbReference type="EMBL" id="MDR6301308.1"/>
    </source>
</evidence>
<dbReference type="PANTHER" id="PTHR30273:SF2">
    <property type="entry name" value="PROTEIN FECR"/>
    <property type="match status" value="1"/>
</dbReference>